<evidence type="ECO:0000313" key="4">
    <source>
        <dbReference type="Proteomes" id="UP001172082"/>
    </source>
</evidence>
<dbReference type="PANTHER" id="PTHR43739:SF5">
    <property type="entry name" value="EXO-ALPHA-SIALIDASE"/>
    <property type="match status" value="1"/>
</dbReference>
<name>A0ABT8KR04_9BACT</name>
<keyword evidence="4" id="KW-1185">Reference proteome</keyword>
<evidence type="ECO:0000259" key="2">
    <source>
        <dbReference type="Pfam" id="PF15902"/>
    </source>
</evidence>
<accession>A0ABT8KR04</accession>
<dbReference type="SUPFAM" id="SSF110296">
    <property type="entry name" value="Oligoxyloglucan reducing end-specific cellobiohydrolase"/>
    <property type="match status" value="2"/>
</dbReference>
<dbReference type="InterPro" id="IPR015943">
    <property type="entry name" value="WD40/YVTN_repeat-like_dom_sf"/>
</dbReference>
<keyword evidence="1" id="KW-0677">Repeat</keyword>
<dbReference type="Proteomes" id="UP001172082">
    <property type="component" value="Unassembled WGS sequence"/>
</dbReference>
<organism evidence="3 4">
    <name type="scientific">Splendidivirga corallicola</name>
    <dbReference type="NCBI Taxonomy" id="3051826"/>
    <lineage>
        <taxon>Bacteria</taxon>
        <taxon>Pseudomonadati</taxon>
        <taxon>Bacteroidota</taxon>
        <taxon>Cytophagia</taxon>
        <taxon>Cytophagales</taxon>
        <taxon>Splendidivirgaceae</taxon>
        <taxon>Splendidivirga</taxon>
    </lineage>
</organism>
<dbReference type="InterPro" id="IPR052025">
    <property type="entry name" value="Xyloglucanase_GH74"/>
</dbReference>
<evidence type="ECO:0000256" key="1">
    <source>
        <dbReference type="ARBA" id="ARBA00022737"/>
    </source>
</evidence>
<dbReference type="InterPro" id="IPR031778">
    <property type="entry name" value="Sortilin_N"/>
</dbReference>
<feature type="domain" description="Sortilin N-terminal" evidence="2">
    <location>
        <begin position="232"/>
        <end position="350"/>
    </location>
</feature>
<dbReference type="PANTHER" id="PTHR43739">
    <property type="entry name" value="XYLOGLUCANASE (EUROFUNG)"/>
    <property type="match status" value="1"/>
</dbReference>
<reference evidence="3" key="1">
    <citation type="submission" date="2023-06" db="EMBL/GenBank/DDBJ databases">
        <title>Genomic of Parafulvivirga corallium.</title>
        <authorList>
            <person name="Wang G."/>
        </authorList>
    </citation>
    <scope>NUCLEOTIDE SEQUENCE</scope>
    <source>
        <strain evidence="3">BMA10</strain>
    </source>
</reference>
<evidence type="ECO:0000313" key="3">
    <source>
        <dbReference type="EMBL" id="MDN5203176.1"/>
    </source>
</evidence>
<gene>
    <name evidence="3" type="ORF">QQ008_17435</name>
</gene>
<comment type="caution">
    <text evidence="3">The sequence shown here is derived from an EMBL/GenBank/DDBJ whole genome shotgun (WGS) entry which is preliminary data.</text>
</comment>
<dbReference type="RefSeq" id="WP_346753198.1">
    <property type="nucleotide sequence ID" value="NZ_JAUJEA010000006.1"/>
</dbReference>
<sequence>MNRVLNIFGVVMLFLCNTIYAQEWYDSLQKDTRKNFLLINRSFLLDSTPSIRGMSKEYLKWTRSIANELDQYGNLLSGQEQFENILAIQKEKENSVFKPDWKPFTNNRLSARSKSIPGNKGLARLHRVYPSPQNRHTIYAAMSLAGLWRSNDQGKTWQDLTNSKIPVTGVWAMAEHPQNPNIIVLGDKFTLYRTEDAGETWRRVADTTLLVRDIYFNHQSPNELYAASEKGIYHSSDTGKTWKKIFSVRANAMRMNPKDPKTLYVTEIVDNEVKIWVTHNGGATFEQYDLPDYEGRKVGRTRLDVSKAAPDHVYMVTNNIKSHGFGALYISRDKGRTWQFRGNKIDGAPYSVENPNVLGYSEKGDQPGGQLSYCFAFAVSQTNPDEMYVAGISMWKSTDGGKSWQNHSPWYANKNNLNHHIHADIHDIYATHNDVWVGHDGGISFSNDKSKTFTDKTGGINALEILGFDINFHHPEQMVNASMHVGSMFFEPESGGWFTLGGADDNYGGFGISDVKHFAHGAGYVHNMAFWEKGLDSIDNNATLSKKEPNGELGIHTENHQLLFQGLTEYNGTVDNNGSTLYRSTDFGRTWQLVLKDSLHSDDGRGHNARAYAAKSKVVSCWNNPDRLYYKNGGRIYESVDEGHTWTIVHDFNSSDNEEWQKSRIYKSRLLDIAVDPIDDNALYITMRNMFNSKVVMKSMDGGRSWEDFSQGIPSAAGRVNSIIIQRGTNNAMYVGTHRGVYYRNADMDKWMPYHTGLPVCDVIKLTIDYKKGQLVIGTFGRGIWRADLKEKSRPDVRIAYNNTEINQGGVLKLVDYSVLPFVPEKYEWKIKGEKNYVSNDRHPEITLQNKGDYTISLRIWDKSGYSWSNTLKKVVTVQ</sequence>
<dbReference type="Pfam" id="PF15902">
    <property type="entry name" value="Sortilin-Vps10"/>
    <property type="match status" value="1"/>
</dbReference>
<dbReference type="InterPro" id="IPR035986">
    <property type="entry name" value="PKD_dom_sf"/>
</dbReference>
<dbReference type="CDD" id="cd15482">
    <property type="entry name" value="Sialidase_non-viral"/>
    <property type="match status" value="2"/>
</dbReference>
<dbReference type="SUPFAM" id="SSF49299">
    <property type="entry name" value="PKD domain"/>
    <property type="match status" value="1"/>
</dbReference>
<dbReference type="EMBL" id="JAUJEA010000006">
    <property type="protein sequence ID" value="MDN5203176.1"/>
    <property type="molecule type" value="Genomic_DNA"/>
</dbReference>
<proteinExistence type="predicted"/>
<protein>
    <recommendedName>
        <fullName evidence="2">Sortilin N-terminal domain-containing protein</fullName>
    </recommendedName>
</protein>
<dbReference type="Gene3D" id="2.130.10.10">
    <property type="entry name" value="YVTN repeat-like/Quinoprotein amine dehydrogenase"/>
    <property type="match status" value="3"/>
</dbReference>